<name>A0A9D4U4M5_ADICA</name>
<evidence type="ECO:0000313" key="4">
    <source>
        <dbReference type="Proteomes" id="UP000886520"/>
    </source>
</evidence>
<dbReference type="InterPro" id="IPR046960">
    <property type="entry name" value="PPR_At4g14850-like_plant"/>
</dbReference>
<dbReference type="AlphaFoldDB" id="A0A9D4U4M5"/>
<reference evidence="3" key="1">
    <citation type="submission" date="2021-01" db="EMBL/GenBank/DDBJ databases">
        <title>Adiantum capillus-veneris genome.</title>
        <authorList>
            <person name="Fang Y."/>
            <person name="Liao Q."/>
        </authorList>
    </citation>
    <scope>NUCLEOTIDE SEQUENCE</scope>
    <source>
        <strain evidence="3">H3</strain>
        <tissue evidence="3">Leaf</tissue>
    </source>
</reference>
<keyword evidence="4" id="KW-1185">Reference proteome</keyword>
<dbReference type="PANTHER" id="PTHR47926">
    <property type="entry name" value="PENTATRICOPEPTIDE REPEAT-CONTAINING PROTEIN"/>
    <property type="match status" value="1"/>
</dbReference>
<organism evidence="3 4">
    <name type="scientific">Adiantum capillus-veneris</name>
    <name type="common">Maidenhair fern</name>
    <dbReference type="NCBI Taxonomy" id="13818"/>
    <lineage>
        <taxon>Eukaryota</taxon>
        <taxon>Viridiplantae</taxon>
        <taxon>Streptophyta</taxon>
        <taxon>Embryophyta</taxon>
        <taxon>Tracheophyta</taxon>
        <taxon>Polypodiopsida</taxon>
        <taxon>Polypodiidae</taxon>
        <taxon>Polypodiales</taxon>
        <taxon>Pteridineae</taxon>
        <taxon>Pteridaceae</taxon>
        <taxon>Vittarioideae</taxon>
        <taxon>Adiantum</taxon>
    </lineage>
</organism>
<dbReference type="EMBL" id="JABFUD020000023">
    <property type="protein sequence ID" value="KAI5061423.1"/>
    <property type="molecule type" value="Genomic_DNA"/>
</dbReference>
<feature type="repeat" description="PPR" evidence="2">
    <location>
        <begin position="137"/>
        <end position="171"/>
    </location>
</feature>
<dbReference type="Pfam" id="PF01535">
    <property type="entry name" value="PPR"/>
    <property type="match status" value="2"/>
</dbReference>
<accession>A0A9D4U4M5</accession>
<dbReference type="OrthoDB" id="953654at2759"/>
<evidence type="ECO:0000256" key="2">
    <source>
        <dbReference type="PROSITE-ProRule" id="PRU00708"/>
    </source>
</evidence>
<evidence type="ECO:0000256" key="1">
    <source>
        <dbReference type="ARBA" id="ARBA00022737"/>
    </source>
</evidence>
<evidence type="ECO:0000313" key="3">
    <source>
        <dbReference type="EMBL" id="KAI5061423.1"/>
    </source>
</evidence>
<dbReference type="InterPro" id="IPR002885">
    <property type="entry name" value="PPR_rpt"/>
</dbReference>
<dbReference type="PROSITE" id="PS51375">
    <property type="entry name" value="PPR"/>
    <property type="match status" value="1"/>
</dbReference>
<comment type="caution">
    <text evidence="3">The sequence shown here is derived from an EMBL/GenBank/DDBJ whole genome shotgun (WGS) entry which is preliminary data.</text>
</comment>
<gene>
    <name evidence="3" type="ORF">GOP47_0023928</name>
</gene>
<dbReference type="Gene3D" id="1.25.40.10">
    <property type="entry name" value="Tetratricopeptide repeat domain"/>
    <property type="match status" value="1"/>
</dbReference>
<evidence type="ECO:0008006" key="5">
    <source>
        <dbReference type="Google" id="ProtNLM"/>
    </source>
</evidence>
<dbReference type="GO" id="GO:0009451">
    <property type="term" value="P:RNA modification"/>
    <property type="evidence" value="ECO:0007669"/>
    <property type="project" value="InterPro"/>
</dbReference>
<keyword evidence="1" id="KW-0677">Repeat</keyword>
<proteinExistence type="predicted"/>
<dbReference type="Proteomes" id="UP000886520">
    <property type="component" value="Chromosome 23"/>
</dbReference>
<sequence>MIEISAVRRKADFNFKRDILQNDGEQVMQQVRPRVQYYKTHRTLVPEEGASGRLDEGKKETVEIQRKGLVSGSIKPDKITFFCVPNACSYLALLKEGIAVHASIVSEQFESDIVCGTALINNYGKCGQVLYAVNVFDCMPIRALMTSYTQNGHNPAALSLFKSMLTEGIEPASVFLLGDVEACVGHYFVQ</sequence>
<protein>
    <recommendedName>
        <fullName evidence="5">Pentatricopeptide repeat-containing protein</fullName>
    </recommendedName>
</protein>
<dbReference type="GO" id="GO:0003723">
    <property type="term" value="F:RNA binding"/>
    <property type="evidence" value="ECO:0007669"/>
    <property type="project" value="InterPro"/>
</dbReference>
<dbReference type="InterPro" id="IPR011990">
    <property type="entry name" value="TPR-like_helical_dom_sf"/>
</dbReference>
<dbReference type="PANTHER" id="PTHR47926:SF533">
    <property type="entry name" value="DYW DOMAIN-CONTAINING PROTEIN"/>
    <property type="match status" value="1"/>
</dbReference>